<keyword evidence="1" id="KW-1133">Transmembrane helix</keyword>
<dbReference type="Proteomes" id="UP001291926">
    <property type="component" value="Unassembled WGS sequence"/>
</dbReference>
<dbReference type="InterPro" id="IPR036779">
    <property type="entry name" value="LysM_dom_sf"/>
</dbReference>
<accession>A0ABR0DQT9</accession>
<gene>
    <name evidence="4" type="ORF">RD792_002232</name>
</gene>
<keyword evidence="5" id="KW-1185">Reference proteome</keyword>
<evidence type="ECO:0000259" key="3">
    <source>
        <dbReference type="PROSITE" id="PS51782"/>
    </source>
</evidence>
<keyword evidence="2" id="KW-0732">Signal</keyword>
<name>A0ABR0DQT9_9LAMI</name>
<keyword evidence="1" id="KW-0812">Transmembrane</keyword>
<comment type="caution">
    <text evidence="4">The sequence shown here is derived from an EMBL/GenBank/DDBJ whole genome shotgun (WGS) entry which is preliminary data.</text>
</comment>
<evidence type="ECO:0000313" key="5">
    <source>
        <dbReference type="Proteomes" id="UP001291926"/>
    </source>
</evidence>
<dbReference type="InterPro" id="IPR018392">
    <property type="entry name" value="LysM"/>
</dbReference>
<feature type="domain" description="LysM" evidence="3">
    <location>
        <begin position="108"/>
        <end position="155"/>
    </location>
</feature>
<dbReference type="Gene3D" id="3.10.350.10">
    <property type="entry name" value="LysM domain"/>
    <property type="match status" value="2"/>
</dbReference>
<dbReference type="SUPFAM" id="SSF54106">
    <property type="entry name" value="LysM domain"/>
    <property type="match status" value="2"/>
</dbReference>
<proteinExistence type="predicted"/>
<sequence length="361" mass="39243">MASSKSSKTTLLLFFFIVTISAQQQQPFRCSSRGATCNALVDYVSPNATTLSAIRTLFSIRNLRTILGANNLPTSTAANYTIASRQTVRIPFPCTCTNNGTGISNRRPIYTVAPGDGLYHIAAEVFSGLVTYQEIQAVNNISDPNRIDIGQRLWIPLPCSCDDVDGQRVVHYGHVVAQGNSLQGIAQQFNTSQDTLSRLNNLTSAQDLIAGAVLDVPLRACSSMVNNNSMDYPLLVPNGTYVFTASNCVRCRCDAAAMNWMLQCESTQFNSSCQPIRCDGTPENNFYLGNTTTSSSSGCNRTTCAYAGYINTTTIMTTIAVDHSTCPAGSSATKLLQHWRRWNFVLVVINMAALLLCFLNS</sequence>
<reference evidence="4 5" key="1">
    <citation type="journal article" date="2023" name="bioRxiv">
        <title>Genome report: Whole genome sequence and annotation of Penstemon davidsonii.</title>
        <authorList>
            <person name="Ostevik K.L."/>
            <person name="Alabady M."/>
            <person name="Zhang M."/>
            <person name="Rausher M.D."/>
        </authorList>
    </citation>
    <scope>NUCLEOTIDE SEQUENCE [LARGE SCALE GENOMIC DNA]</scope>
    <source>
        <strain evidence="4">DNT005</strain>
        <tissue evidence="4">Whole leaf</tissue>
    </source>
</reference>
<evidence type="ECO:0000256" key="1">
    <source>
        <dbReference type="SAM" id="Phobius"/>
    </source>
</evidence>
<dbReference type="CDD" id="cd00118">
    <property type="entry name" value="LysM"/>
    <property type="match status" value="2"/>
</dbReference>
<keyword evidence="1" id="KW-0472">Membrane</keyword>
<feature type="chain" id="PRO_5047481724" description="LysM domain-containing protein" evidence="2">
    <location>
        <begin position="23"/>
        <end position="361"/>
    </location>
</feature>
<protein>
    <recommendedName>
        <fullName evidence="3">LysM domain-containing protein</fullName>
    </recommendedName>
</protein>
<evidence type="ECO:0000256" key="2">
    <source>
        <dbReference type="SAM" id="SignalP"/>
    </source>
</evidence>
<feature type="domain" description="LysM" evidence="3">
    <location>
        <begin position="172"/>
        <end position="216"/>
    </location>
</feature>
<dbReference type="EMBL" id="JAYDYQ010001087">
    <property type="protein sequence ID" value="KAK4491482.1"/>
    <property type="molecule type" value="Genomic_DNA"/>
</dbReference>
<dbReference type="PROSITE" id="PS51782">
    <property type="entry name" value="LYSM"/>
    <property type="match status" value="2"/>
</dbReference>
<evidence type="ECO:0000313" key="4">
    <source>
        <dbReference type="EMBL" id="KAK4491482.1"/>
    </source>
</evidence>
<dbReference type="Pfam" id="PF01476">
    <property type="entry name" value="LysM"/>
    <property type="match status" value="2"/>
</dbReference>
<feature type="transmembrane region" description="Helical" evidence="1">
    <location>
        <begin position="342"/>
        <end position="359"/>
    </location>
</feature>
<dbReference type="SMART" id="SM00257">
    <property type="entry name" value="LysM"/>
    <property type="match status" value="2"/>
</dbReference>
<dbReference type="PANTHER" id="PTHR33734">
    <property type="entry name" value="LYSM DOMAIN-CONTAINING GPI-ANCHORED PROTEIN 2"/>
    <property type="match status" value="1"/>
</dbReference>
<organism evidence="4 5">
    <name type="scientific">Penstemon davidsonii</name>
    <dbReference type="NCBI Taxonomy" id="160366"/>
    <lineage>
        <taxon>Eukaryota</taxon>
        <taxon>Viridiplantae</taxon>
        <taxon>Streptophyta</taxon>
        <taxon>Embryophyta</taxon>
        <taxon>Tracheophyta</taxon>
        <taxon>Spermatophyta</taxon>
        <taxon>Magnoliopsida</taxon>
        <taxon>eudicotyledons</taxon>
        <taxon>Gunneridae</taxon>
        <taxon>Pentapetalae</taxon>
        <taxon>asterids</taxon>
        <taxon>lamiids</taxon>
        <taxon>Lamiales</taxon>
        <taxon>Plantaginaceae</taxon>
        <taxon>Cheloneae</taxon>
        <taxon>Penstemon</taxon>
    </lineage>
</organism>
<feature type="signal peptide" evidence="2">
    <location>
        <begin position="1"/>
        <end position="22"/>
    </location>
</feature>
<dbReference type="PANTHER" id="PTHR33734:SF11">
    <property type="entry name" value="LYSM DOMAIN-CONTAINING GPI-ANCHORED PROTEIN 2"/>
    <property type="match status" value="1"/>
</dbReference>